<evidence type="ECO:0000256" key="2">
    <source>
        <dbReference type="ARBA" id="ARBA00022603"/>
    </source>
</evidence>
<organism evidence="5 6">
    <name type="scientific">Paenibacillus etheri</name>
    <dbReference type="NCBI Taxonomy" id="1306852"/>
    <lineage>
        <taxon>Bacteria</taxon>
        <taxon>Bacillati</taxon>
        <taxon>Bacillota</taxon>
        <taxon>Bacilli</taxon>
        <taxon>Bacillales</taxon>
        <taxon>Paenibacillaceae</taxon>
        <taxon>Paenibacillus</taxon>
    </lineage>
</organism>
<dbReference type="Gene3D" id="3.40.50.150">
    <property type="entry name" value="Vaccinia Virus protein VP39"/>
    <property type="match status" value="1"/>
</dbReference>
<keyword evidence="2 5" id="KW-0489">Methyltransferase</keyword>
<dbReference type="Proteomes" id="UP000054709">
    <property type="component" value="Unassembled WGS sequence"/>
</dbReference>
<evidence type="ECO:0000256" key="3">
    <source>
        <dbReference type="ARBA" id="ARBA00022679"/>
    </source>
</evidence>
<evidence type="ECO:0000313" key="5">
    <source>
        <dbReference type="EMBL" id="KTD83990.1"/>
    </source>
</evidence>
<dbReference type="EMBL" id="LCZJ02000037">
    <property type="protein sequence ID" value="KTD83990.1"/>
    <property type="molecule type" value="Genomic_DNA"/>
</dbReference>
<evidence type="ECO:0000256" key="1">
    <source>
        <dbReference type="ARBA" id="ARBA00008361"/>
    </source>
</evidence>
<comment type="similarity">
    <text evidence="1">Belongs to the methyltransferase superfamily.</text>
</comment>
<dbReference type="RefSeq" id="WP_060626068.1">
    <property type="nucleotide sequence ID" value="NZ_LCZJ02000037.1"/>
</dbReference>
<name>A0A0W1ARM6_9BACL</name>
<protein>
    <submittedName>
        <fullName evidence="5">SAM-dependent methyltransferase</fullName>
    </submittedName>
</protein>
<dbReference type="PANTHER" id="PTHR44942">
    <property type="entry name" value="METHYLTRANSF_11 DOMAIN-CONTAINING PROTEIN"/>
    <property type="match status" value="1"/>
</dbReference>
<dbReference type="GO" id="GO:0032259">
    <property type="term" value="P:methylation"/>
    <property type="evidence" value="ECO:0007669"/>
    <property type="project" value="UniProtKB-KW"/>
</dbReference>
<dbReference type="CDD" id="cd02440">
    <property type="entry name" value="AdoMet_MTases"/>
    <property type="match status" value="1"/>
</dbReference>
<dbReference type="OrthoDB" id="9797252at2"/>
<dbReference type="InterPro" id="IPR029063">
    <property type="entry name" value="SAM-dependent_MTases_sf"/>
</dbReference>
<dbReference type="InterPro" id="IPR013216">
    <property type="entry name" value="Methyltransf_11"/>
</dbReference>
<sequence length="273" mass="30583">MIPENNSKQNIDRFLGFQEDYDRYRPEAPAMIIKLLTDYLGSMPSVVADIGCGTGLSTFLWKDVAGNIIGIEPNPDMLGKAVDKLSQIENPQSITFVQGYSNQLPLAADSVDIVTCSQSFHWMDPETTLREISRVLRTGGVFAAYDCDWPLPLQQKVEERYNQLISKSEELLALLLPDAERAHKWDKEGHLLRIQASGAFSFAREIVFHNLESCNAQRYVGLALSQGGVRTVLKQDAALLDQDIADFSAAVEQHFQGRTLEVMVSYRMRIGIK</sequence>
<evidence type="ECO:0000259" key="4">
    <source>
        <dbReference type="Pfam" id="PF08241"/>
    </source>
</evidence>
<dbReference type="GO" id="GO:0008757">
    <property type="term" value="F:S-adenosylmethionine-dependent methyltransferase activity"/>
    <property type="evidence" value="ECO:0007669"/>
    <property type="project" value="InterPro"/>
</dbReference>
<gene>
    <name evidence="5" type="ORF">UQ64_27890</name>
</gene>
<proteinExistence type="inferred from homology"/>
<dbReference type="AlphaFoldDB" id="A0A0W1ARM6"/>
<accession>A0A0W1ARM6</accession>
<reference evidence="5 6" key="1">
    <citation type="journal article" date="2015" name="Int. Biodeterior. Biodegradation">
        <title>Physiological and genetic screening methods for the isolation of methyl tert-butyl ether-degrading bacteria for bioremediation purposes.</title>
        <authorList>
            <person name="Guisado I.M."/>
            <person name="Purswani J."/>
            <person name="Gonzalez Lopez J."/>
            <person name="Pozo C."/>
        </authorList>
    </citation>
    <scope>NUCLEOTIDE SEQUENCE [LARGE SCALE GENOMIC DNA]</scope>
    <source>
        <strain evidence="5 6">SH7</strain>
    </source>
</reference>
<evidence type="ECO:0000313" key="6">
    <source>
        <dbReference type="Proteomes" id="UP000054709"/>
    </source>
</evidence>
<dbReference type="InterPro" id="IPR051052">
    <property type="entry name" value="Diverse_substrate_MTase"/>
</dbReference>
<keyword evidence="3" id="KW-0808">Transferase</keyword>
<dbReference type="Pfam" id="PF08241">
    <property type="entry name" value="Methyltransf_11"/>
    <property type="match status" value="1"/>
</dbReference>
<comment type="caution">
    <text evidence="5">The sequence shown here is derived from an EMBL/GenBank/DDBJ whole genome shotgun (WGS) entry which is preliminary data.</text>
</comment>
<feature type="domain" description="Methyltransferase type 11" evidence="4">
    <location>
        <begin position="49"/>
        <end position="143"/>
    </location>
</feature>
<keyword evidence="6" id="KW-1185">Reference proteome</keyword>
<dbReference type="SUPFAM" id="SSF53335">
    <property type="entry name" value="S-adenosyl-L-methionine-dependent methyltransferases"/>
    <property type="match status" value="1"/>
</dbReference>
<dbReference type="PANTHER" id="PTHR44942:SF4">
    <property type="entry name" value="METHYLTRANSFERASE TYPE 11 DOMAIN-CONTAINING PROTEIN"/>
    <property type="match status" value="1"/>
</dbReference>